<dbReference type="EMBL" id="JAMOKX010000008">
    <property type="protein sequence ID" value="MCL9820127.1"/>
    <property type="molecule type" value="Genomic_DNA"/>
</dbReference>
<evidence type="ECO:0000256" key="1">
    <source>
        <dbReference type="SAM" id="SignalP"/>
    </source>
</evidence>
<evidence type="ECO:0000313" key="3">
    <source>
        <dbReference type="Proteomes" id="UP001057522"/>
    </source>
</evidence>
<evidence type="ECO:0000313" key="2">
    <source>
        <dbReference type="EMBL" id="MCL9820127.1"/>
    </source>
</evidence>
<dbReference type="RefSeq" id="WP_250605037.1">
    <property type="nucleotide sequence ID" value="NZ_JAMOKX010000008.1"/>
</dbReference>
<proteinExistence type="predicted"/>
<accession>A0ABT0TW24</accession>
<feature type="chain" id="PRO_5047489753" evidence="1">
    <location>
        <begin position="28"/>
        <end position="861"/>
    </location>
</feature>
<dbReference type="Proteomes" id="UP001057522">
    <property type="component" value="Unassembled WGS sequence"/>
</dbReference>
<reference evidence="2" key="1">
    <citation type="submission" date="2022-06" db="EMBL/GenBank/DDBJ databases">
        <title>Helicobacter colisuis sp. nov.</title>
        <authorList>
            <person name="Papic B."/>
            <person name="Gruntar I."/>
        </authorList>
    </citation>
    <scope>NUCLEOTIDE SEQUENCE</scope>
    <source>
        <strain evidence="2">11154-15</strain>
    </source>
</reference>
<gene>
    <name evidence="2" type="ORF">NCR95_08140</name>
</gene>
<keyword evidence="3" id="KW-1185">Reference proteome</keyword>
<dbReference type="NCBIfam" id="NF038205">
    <property type="entry name" value="Campy_LoFi_RPT"/>
    <property type="match status" value="3"/>
</dbReference>
<protein>
    <submittedName>
        <fullName evidence="2">Uncharacterized protein</fullName>
    </submittedName>
</protein>
<comment type="caution">
    <text evidence="2">The sequence shown here is derived from an EMBL/GenBank/DDBJ whole genome shotgun (WGS) entry which is preliminary data.</text>
</comment>
<feature type="signal peptide" evidence="1">
    <location>
        <begin position="1"/>
        <end position="27"/>
    </location>
</feature>
<name>A0ABT0TW24_9HELI</name>
<organism evidence="2 3">
    <name type="scientific">Helicobacter colisuis</name>
    <dbReference type="NCBI Taxonomy" id="2949739"/>
    <lineage>
        <taxon>Bacteria</taxon>
        <taxon>Pseudomonadati</taxon>
        <taxon>Campylobacterota</taxon>
        <taxon>Epsilonproteobacteria</taxon>
        <taxon>Campylobacterales</taxon>
        <taxon>Helicobacteraceae</taxon>
        <taxon>Helicobacter</taxon>
    </lineage>
</organism>
<keyword evidence="1" id="KW-0732">Signal</keyword>
<sequence length="861" mass="94290">MRQCFLSNKIMLSFLGVSLALSQTLLAATQADKVNNQTFQTPSHQFSNQEVWDSKSQTFKEINGTNYYGVSKAGLVSGITLEVFNPKNPNQSLQESKLNILTPNQSLQEILEVQGTHTANSQNKNLHSIQILPFLVAGNSLKGDCINNKLLIKEAELSSVVFLKPTHIKTKNPPKKEIESKINYIIAAGVAKEGNAKNNALELQKGSYINMGVENTYSLKLNGAPYVVGGIAILGDAIGNSLSAKSGSRVDIHTAPFYKNEMGKFVFDERITHLVGGLAYNGNVRENKLNLNGVELMIHAPSGLYSSFASAHITGAFIDGDGKKAHHAIKNTLVIDEFLLGLRVDGNPPLFYDAIFLGEFFGGKTTRGNANENYIALKNVPSIGRMDKNVKVQGIYEFFAGYTLNGKANANVLDVALKSPLQVSNSYFRQNAFGFYGAFASEGASHNTIKIRNNLTIIDGTKNPNDRVNIIAGRTLAGEANSNVIDFKDSQVSLPLFVYATTQENFEGSIHYPEYAKHNKISLNNVFGRKDIRSGVEAMSVENNQIFYHNVEAQSSGEGADKESSVYIRAVNLAVNNLFKASNYWATSMLNVYGIRGEEESKNNQMIFNNVGFNTDKIAMGSGLILIGGAGKSAYHNLLSIQDLEIGAYDKEKDFIYIAASAIPDANSNLALSYDNTLYIGGNVSIHKQTLLNALSGSVIRVPSYTNNKADIITLPAPSLAQLTEDNHLILEQPLRARVVNNFEHYSLIYHSNNQDKPLVESLETPINLSSESQITLLLKKGEKAPKKGSKVALISSQNGFSDINGNTMNEAQLNQLLERISKNPKTLDYKKIPQLKQENLRVIPLTLSLGNEGRVIYGEI</sequence>